<dbReference type="OrthoDB" id="85859at2759"/>
<name>W4GVU5_APHAT</name>
<gene>
    <name evidence="2" type="ORF">H257_04415</name>
</gene>
<evidence type="ECO:0000313" key="2">
    <source>
        <dbReference type="EMBL" id="ETV83797.1"/>
    </source>
</evidence>
<sequence>MSNLPRIEPTLVALSKPEHHSSAPPPPPPLYVPMSFLPAPQPMRSFDDAKRDELSHRTNEGQKAKRLLNDVNLARNEIPEASVLDSSILKAKEQAFARLWTEVLIKLEATEHRRFQNMRWFRKGTNDTLDAVARELQLRPPTLEIPDRPSADMHVNAVVLALWTESTSSGGTHQQLNAWPVFGGVCYNMFKPRTEQWVARPLSQYPLARQVTVNWVTNLLYSHVDSLMAHCEAPPPSPSDLYTTIPIPTAIADQDKGLLQEVKSEVHIVHIPQRNTYHLTKYRKYVLFVPAREAFKVTVDGRKRRRGQHSHDQVHYEELGTLDKKDGIMLMRRGSKYGQHRGGTMVQSQWILSREFEDEGTINPVVKERYCTLACSISSDMKSFGVEHDKFQHEWANWSVYQKRRVQLTGGVETDIVELIEMAVSTGIQHADTLEFVPYDGETGATPHEMFSNLVASLTTHYTNVFRDANTKLVAQLRSIQPGAVDTRRVVAVQVAADVSPARPVEQSMVAAPQPTMSPTLKELERRPRKRSRRNDVFEAAILLSSELYSNEFDAMDLARVANVFASNADTATLFLGLGPAVQRAWVADHIDAFRRE</sequence>
<dbReference type="GeneID" id="20806411"/>
<feature type="region of interest" description="Disordered" evidence="1">
    <location>
        <begin position="1"/>
        <end position="30"/>
    </location>
</feature>
<dbReference type="VEuPathDB" id="FungiDB:H257_04415"/>
<organism evidence="2">
    <name type="scientific">Aphanomyces astaci</name>
    <name type="common">Crayfish plague agent</name>
    <dbReference type="NCBI Taxonomy" id="112090"/>
    <lineage>
        <taxon>Eukaryota</taxon>
        <taxon>Sar</taxon>
        <taxon>Stramenopiles</taxon>
        <taxon>Oomycota</taxon>
        <taxon>Saprolegniomycetes</taxon>
        <taxon>Saprolegniales</taxon>
        <taxon>Verrucalvaceae</taxon>
        <taxon>Aphanomyces</taxon>
    </lineage>
</organism>
<evidence type="ECO:0000256" key="1">
    <source>
        <dbReference type="SAM" id="MobiDB-lite"/>
    </source>
</evidence>
<feature type="compositionally biased region" description="Basic and acidic residues" evidence="1">
    <location>
        <begin position="45"/>
        <end position="63"/>
    </location>
</feature>
<dbReference type="AlphaFoldDB" id="W4GVU5"/>
<feature type="region of interest" description="Disordered" evidence="1">
    <location>
        <begin position="42"/>
        <end position="63"/>
    </location>
</feature>
<dbReference type="EMBL" id="KI913120">
    <property type="protein sequence ID" value="ETV83797.1"/>
    <property type="molecule type" value="Genomic_DNA"/>
</dbReference>
<dbReference type="RefSeq" id="XP_009827227.1">
    <property type="nucleotide sequence ID" value="XM_009828925.1"/>
</dbReference>
<proteinExistence type="predicted"/>
<accession>W4GVU5</accession>
<reference evidence="2" key="1">
    <citation type="submission" date="2013-12" db="EMBL/GenBank/DDBJ databases">
        <title>The Genome Sequence of Aphanomyces astaci APO3.</title>
        <authorList>
            <consortium name="The Broad Institute Genomics Platform"/>
            <person name="Russ C."/>
            <person name="Tyler B."/>
            <person name="van West P."/>
            <person name="Dieguez-Uribeondo J."/>
            <person name="Young S.K."/>
            <person name="Zeng Q."/>
            <person name="Gargeya S."/>
            <person name="Fitzgerald M."/>
            <person name="Abouelleil A."/>
            <person name="Alvarado L."/>
            <person name="Chapman S.B."/>
            <person name="Gainer-Dewar J."/>
            <person name="Goldberg J."/>
            <person name="Griggs A."/>
            <person name="Gujja S."/>
            <person name="Hansen M."/>
            <person name="Howarth C."/>
            <person name="Imamovic A."/>
            <person name="Ireland A."/>
            <person name="Larimer J."/>
            <person name="McCowan C."/>
            <person name="Murphy C."/>
            <person name="Pearson M."/>
            <person name="Poon T.W."/>
            <person name="Priest M."/>
            <person name="Roberts A."/>
            <person name="Saif S."/>
            <person name="Shea T."/>
            <person name="Sykes S."/>
            <person name="Wortman J."/>
            <person name="Nusbaum C."/>
            <person name="Birren B."/>
        </authorList>
    </citation>
    <scope>NUCLEOTIDE SEQUENCE [LARGE SCALE GENOMIC DNA]</scope>
    <source>
        <strain evidence="2">APO3</strain>
    </source>
</reference>
<protein>
    <submittedName>
        <fullName evidence="2">Uncharacterized protein</fullName>
    </submittedName>
</protein>